<dbReference type="Gene3D" id="3.10.20.30">
    <property type="match status" value="1"/>
</dbReference>
<dbReference type="InterPro" id="IPR033655">
    <property type="entry name" value="TGS_RelA/SpoT"/>
</dbReference>
<dbReference type="InterPro" id="IPR004811">
    <property type="entry name" value="RelA/Spo_fam"/>
</dbReference>
<dbReference type="InterPro" id="IPR006674">
    <property type="entry name" value="HD_domain"/>
</dbReference>
<dbReference type="PROSITE" id="PS51880">
    <property type="entry name" value="TGS"/>
    <property type="match status" value="1"/>
</dbReference>
<dbReference type="Pfam" id="PF13328">
    <property type="entry name" value="HD_4"/>
    <property type="match status" value="1"/>
</dbReference>
<organism evidence="5 6">
    <name type="scientific">Candidatus Nomurabacteria bacterium RIFCSPHIGHO2_01_FULL_39_9</name>
    <dbReference type="NCBI Taxonomy" id="1801735"/>
    <lineage>
        <taxon>Bacteria</taxon>
        <taxon>Candidatus Nomuraibacteriota</taxon>
    </lineage>
</organism>
<evidence type="ECO:0008006" key="7">
    <source>
        <dbReference type="Google" id="ProtNLM"/>
    </source>
</evidence>
<evidence type="ECO:0000256" key="2">
    <source>
        <dbReference type="RuleBase" id="RU003847"/>
    </source>
</evidence>
<comment type="caution">
    <text evidence="5">The sequence shown here is derived from an EMBL/GenBank/DDBJ whole genome shotgun (WGS) entry which is preliminary data.</text>
</comment>
<evidence type="ECO:0000313" key="6">
    <source>
        <dbReference type="Proteomes" id="UP000182253"/>
    </source>
</evidence>
<comment type="similarity">
    <text evidence="2">Belongs to the relA/spoT family.</text>
</comment>
<dbReference type="NCBIfam" id="TIGR00691">
    <property type="entry name" value="spoT_relA"/>
    <property type="match status" value="1"/>
</dbReference>
<dbReference type="Pfam" id="PF02824">
    <property type="entry name" value="TGS"/>
    <property type="match status" value="1"/>
</dbReference>
<dbReference type="SUPFAM" id="SSF109604">
    <property type="entry name" value="HD-domain/PDEase-like"/>
    <property type="match status" value="1"/>
</dbReference>
<dbReference type="EMBL" id="MFTL01000016">
    <property type="protein sequence ID" value="OGI61487.1"/>
    <property type="molecule type" value="Genomic_DNA"/>
</dbReference>
<dbReference type="FunFam" id="3.10.20.30:FF:000002">
    <property type="entry name" value="GTP pyrophosphokinase (RelA/SpoT)"/>
    <property type="match status" value="1"/>
</dbReference>
<dbReference type="InterPro" id="IPR007685">
    <property type="entry name" value="RelA_SpoT"/>
</dbReference>
<dbReference type="Pfam" id="PF04607">
    <property type="entry name" value="RelA_SpoT"/>
    <property type="match status" value="1"/>
</dbReference>
<accession>A0A1F6UVS1</accession>
<dbReference type="Gene3D" id="1.10.3210.10">
    <property type="entry name" value="Hypothetical protein af1432"/>
    <property type="match status" value="1"/>
</dbReference>
<dbReference type="AlphaFoldDB" id="A0A1F6UVS1"/>
<dbReference type="GO" id="GO:0015969">
    <property type="term" value="P:guanosine tetraphosphate metabolic process"/>
    <property type="evidence" value="ECO:0007669"/>
    <property type="project" value="InterPro"/>
</dbReference>
<evidence type="ECO:0000259" key="4">
    <source>
        <dbReference type="PROSITE" id="PS51880"/>
    </source>
</evidence>
<dbReference type="SMART" id="SM00954">
    <property type="entry name" value="RelA_SpoT"/>
    <property type="match status" value="1"/>
</dbReference>
<comment type="function">
    <text evidence="2">In eubacteria ppGpp (guanosine 3'-diphosphate 5'-diphosphate) is a mediator of the stringent response that coordinates a variety of cellular activities in response to changes in nutritional abundance.</text>
</comment>
<dbReference type="STRING" id="1801735.A2645_01055"/>
<protein>
    <recommendedName>
        <fullName evidence="7">TGS domain-containing protein</fullName>
    </recommendedName>
</protein>
<dbReference type="InterPro" id="IPR004095">
    <property type="entry name" value="TGS"/>
</dbReference>
<dbReference type="Proteomes" id="UP000182253">
    <property type="component" value="Unassembled WGS sequence"/>
</dbReference>
<feature type="domain" description="HD" evidence="3">
    <location>
        <begin position="44"/>
        <end position="142"/>
    </location>
</feature>
<dbReference type="SUPFAM" id="SSF81301">
    <property type="entry name" value="Nucleotidyltransferase"/>
    <property type="match status" value="1"/>
</dbReference>
<dbReference type="FunFam" id="1.10.3210.10:FF:000001">
    <property type="entry name" value="GTP pyrophosphokinase RelA"/>
    <property type="match status" value="1"/>
</dbReference>
<dbReference type="InterPro" id="IPR012676">
    <property type="entry name" value="TGS-like"/>
</dbReference>
<sequence>MDKLKDLLTLLPETKEKDKNLIEKAFHFALRAHDGQMRKSGEPYFNHVFETAKTLSELKMDTETIAAGLLHDVLEDTQVKEEELKKEFGEDIVQLVEGASKLSKLKYRGRERYVESLRKFFLAISRDIRVLIIKLADRLHNVKTLEYLPAEKAKRIALETIEVHAKLANRLGMGRLKGELEDFAFPFAYPEEYKKIEDIVKERKYINNKYLEKIKNSLLKELAEEKIKITNLSYRLKRHFSLWLKIKNRGNIEKVYDFVALRIIVPTIEDCYRTLGVIHGVWRPVPSQIKDYIALPKPNGYRSLHTTVFTGDGGMVEIQIRTEEMDVEAEIGIAAHFSYKEKLQESGNQFKKQYEWLKEIKKIQSAIKEPGKFLEHVTFDIFKNRIFVFTPQGDVIDLPEEATPVDFAYHIHSEVGNKLSGAKVNDRLRALDEKLQNGDVVEIITKKNGQPSRKWLDFAKTNLAKRHIRNALGIK</sequence>
<dbReference type="GO" id="GO:0005886">
    <property type="term" value="C:plasma membrane"/>
    <property type="evidence" value="ECO:0007669"/>
    <property type="project" value="TreeGrafter"/>
</dbReference>
<gene>
    <name evidence="5" type="ORF">A2645_01055</name>
</gene>
<dbReference type="InterPro" id="IPR003607">
    <property type="entry name" value="HD/PDEase_dom"/>
</dbReference>
<evidence type="ECO:0000256" key="1">
    <source>
        <dbReference type="ARBA" id="ARBA00025704"/>
    </source>
</evidence>
<dbReference type="InterPro" id="IPR043519">
    <property type="entry name" value="NT_sf"/>
</dbReference>
<dbReference type="InterPro" id="IPR012675">
    <property type="entry name" value="Beta-grasp_dom_sf"/>
</dbReference>
<name>A0A1F6UVS1_9BACT</name>
<dbReference type="Gene3D" id="3.30.460.10">
    <property type="entry name" value="Beta Polymerase, domain 2"/>
    <property type="match status" value="1"/>
</dbReference>
<dbReference type="PANTHER" id="PTHR21262:SF31">
    <property type="entry name" value="GTP PYROPHOSPHOKINASE"/>
    <property type="match status" value="1"/>
</dbReference>
<dbReference type="CDD" id="cd05399">
    <property type="entry name" value="NT_Rel-Spo_like"/>
    <property type="match status" value="1"/>
</dbReference>
<reference evidence="5 6" key="1">
    <citation type="journal article" date="2016" name="Nat. Commun.">
        <title>Thousands of microbial genomes shed light on interconnected biogeochemical processes in an aquifer system.</title>
        <authorList>
            <person name="Anantharaman K."/>
            <person name="Brown C.T."/>
            <person name="Hug L.A."/>
            <person name="Sharon I."/>
            <person name="Castelle C.J."/>
            <person name="Probst A.J."/>
            <person name="Thomas B.C."/>
            <person name="Singh A."/>
            <person name="Wilkins M.J."/>
            <person name="Karaoz U."/>
            <person name="Brodie E.L."/>
            <person name="Williams K.H."/>
            <person name="Hubbard S.S."/>
            <person name="Banfield J.F."/>
        </authorList>
    </citation>
    <scope>NUCLEOTIDE SEQUENCE [LARGE SCALE GENOMIC DNA]</scope>
</reference>
<evidence type="ECO:0000313" key="5">
    <source>
        <dbReference type="EMBL" id="OGI61487.1"/>
    </source>
</evidence>
<dbReference type="CDD" id="cd01668">
    <property type="entry name" value="TGS_RSH"/>
    <property type="match status" value="1"/>
</dbReference>
<dbReference type="SUPFAM" id="SSF81271">
    <property type="entry name" value="TGS-like"/>
    <property type="match status" value="1"/>
</dbReference>
<dbReference type="PROSITE" id="PS51831">
    <property type="entry name" value="HD"/>
    <property type="match status" value="1"/>
</dbReference>
<comment type="pathway">
    <text evidence="1">Purine metabolism.</text>
</comment>
<feature type="domain" description="TGS" evidence="4">
    <location>
        <begin position="384"/>
        <end position="445"/>
    </location>
</feature>
<evidence type="ECO:0000259" key="3">
    <source>
        <dbReference type="PROSITE" id="PS51831"/>
    </source>
</evidence>
<dbReference type="PANTHER" id="PTHR21262">
    <property type="entry name" value="GUANOSINE-3',5'-BIS DIPHOSPHATE 3'-PYROPHOSPHOHYDROLASE"/>
    <property type="match status" value="1"/>
</dbReference>
<proteinExistence type="inferred from homology"/>
<dbReference type="CDD" id="cd00077">
    <property type="entry name" value="HDc"/>
    <property type="match status" value="1"/>
</dbReference>
<dbReference type="SMART" id="SM00471">
    <property type="entry name" value="HDc"/>
    <property type="match status" value="1"/>
</dbReference>